<accession>A0ACB8RNB5</accession>
<organism evidence="1 2">
    <name type="scientific">Auriscalpium vulgare</name>
    <dbReference type="NCBI Taxonomy" id="40419"/>
    <lineage>
        <taxon>Eukaryota</taxon>
        <taxon>Fungi</taxon>
        <taxon>Dikarya</taxon>
        <taxon>Basidiomycota</taxon>
        <taxon>Agaricomycotina</taxon>
        <taxon>Agaricomycetes</taxon>
        <taxon>Russulales</taxon>
        <taxon>Auriscalpiaceae</taxon>
        <taxon>Auriscalpium</taxon>
    </lineage>
</organism>
<reference evidence="1" key="2">
    <citation type="journal article" date="2022" name="New Phytol.">
        <title>Evolutionary transition to the ectomycorrhizal habit in the genomes of a hyperdiverse lineage of mushroom-forming fungi.</title>
        <authorList>
            <person name="Looney B."/>
            <person name="Miyauchi S."/>
            <person name="Morin E."/>
            <person name="Drula E."/>
            <person name="Courty P.E."/>
            <person name="Kohler A."/>
            <person name="Kuo A."/>
            <person name="LaButti K."/>
            <person name="Pangilinan J."/>
            <person name="Lipzen A."/>
            <person name="Riley R."/>
            <person name="Andreopoulos W."/>
            <person name="He G."/>
            <person name="Johnson J."/>
            <person name="Nolan M."/>
            <person name="Tritt A."/>
            <person name="Barry K.W."/>
            <person name="Grigoriev I.V."/>
            <person name="Nagy L.G."/>
            <person name="Hibbett D."/>
            <person name="Henrissat B."/>
            <person name="Matheny P.B."/>
            <person name="Labbe J."/>
            <person name="Martin F.M."/>
        </authorList>
    </citation>
    <scope>NUCLEOTIDE SEQUENCE</scope>
    <source>
        <strain evidence="1">FP105234-sp</strain>
    </source>
</reference>
<dbReference type="Proteomes" id="UP000814033">
    <property type="component" value="Unassembled WGS sequence"/>
</dbReference>
<keyword evidence="2" id="KW-1185">Reference proteome</keyword>
<dbReference type="EMBL" id="MU275952">
    <property type="protein sequence ID" value="KAI0045402.1"/>
    <property type="molecule type" value="Genomic_DNA"/>
</dbReference>
<name>A0ACB8RNB5_9AGAM</name>
<protein>
    <submittedName>
        <fullName evidence="1">Uncharacterized protein</fullName>
    </submittedName>
</protein>
<evidence type="ECO:0000313" key="2">
    <source>
        <dbReference type="Proteomes" id="UP000814033"/>
    </source>
</evidence>
<gene>
    <name evidence="1" type="ORF">FA95DRAFT_124225</name>
</gene>
<proteinExistence type="predicted"/>
<sequence>MSMPRSRRTSTSSACVDAFWAEAAGSRVAELEIPSYDSEALSDATLTGVEERTLALHVDLEALREQQRAEKQAIERAACVVSARHTQRTAAIRQAIRALGTQRNELFPVSRIPPEILTRIFLLLSAVDSLVNVDNNRPGKRGLGWTRVTHVCRRWRGVALGDPTLWTYVPLALHRGMLDTMVLRAESCLLSLDCWPRHHDAQRNSEFLRKSISQARSVRLWVDVTGNLAYLDEVCAPFIQSLAVHIDTFHCHLPPNFLGGLVPFLRKLTIVSDHCLYPCYLQFTGNLGSMEVWHKLQGRHGNMRLFDILDALRCLDDSLETLVLDVGMFLPPADNISPPLVRLHMLRSLMLTCNVSSTASFLQFVEVPLACAVNLNLNCPTKTSQKDLQGIFTLLGKLIGSQSRQTASPVTVVHLKACTGVKEASVAVQGWRGDAHSSEHPAFHVTIPSRIDLPARLRLFWDLEEFVLGEDIRWEPHTWWETLGHAPRLRKVEAWGQSAFQLCIALITNINAAPGKNAQFATPFPDFVAQAGDGAAAAKAESTHRTQLQGFLPALTSLVLRQVQLDRLIEEVPFGDVLGNAKQPLSKLIVSRWLRKGSILKELDIETCSVSAESVNAFREAVPGLKVKWTPGPAVGERIGEPEPGCDEVRRVVEKRSVYDFELRPMSQQQCT</sequence>
<comment type="caution">
    <text evidence="1">The sequence shown here is derived from an EMBL/GenBank/DDBJ whole genome shotgun (WGS) entry which is preliminary data.</text>
</comment>
<evidence type="ECO:0000313" key="1">
    <source>
        <dbReference type="EMBL" id="KAI0045402.1"/>
    </source>
</evidence>
<reference evidence="1" key="1">
    <citation type="submission" date="2021-02" db="EMBL/GenBank/DDBJ databases">
        <authorList>
            <consortium name="DOE Joint Genome Institute"/>
            <person name="Ahrendt S."/>
            <person name="Looney B.P."/>
            <person name="Miyauchi S."/>
            <person name="Morin E."/>
            <person name="Drula E."/>
            <person name="Courty P.E."/>
            <person name="Chicoki N."/>
            <person name="Fauchery L."/>
            <person name="Kohler A."/>
            <person name="Kuo A."/>
            <person name="Labutti K."/>
            <person name="Pangilinan J."/>
            <person name="Lipzen A."/>
            <person name="Riley R."/>
            <person name="Andreopoulos W."/>
            <person name="He G."/>
            <person name="Johnson J."/>
            <person name="Barry K.W."/>
            <person name="Grigoriev I.V."/>
            <person name="Nagy L."/>
            <person name="Hibbett D."/>
            <person name="Henrissat B."/>
            <person name="Matheny P.B."/>
            <person name="Labbe J."/>
            <person name="Martin F."/>
        </authorList>
    </citation>
    <scope>NUCLEOTIDE SEQUENCE</scope>
    <source>
        <strain evidence="1">FP105234-sp</strain>
    </source>
</reference>